<dbReference type="GO" id="GO:0008270">
    <property type="term" value="F:zinc ion binding"/>
    <property type="evidence" value="ECO:0007669"/>
    <property type="project" value="InterPro"/>
</dbReference>
<dbReference type="Pfam" id="PF03477">
    <property type="entry name" value="ATP-cone"/>
    <property type="match status" value="1"/>
</dbReference>
<evidence type="ECO:0000256" key="1">
    <source>
        <dbReference type="ARBA" id="ARBA00022491"/>
    </source>
</evidence>
<dbReference type="InterPro" id="IPR003796">
    <property type="entry name" value="RNR_NrdR-like"/>
</dbReference>
<gene>
    <name evidence="7" type="primary">nrdR</name>
    <name evidence="10" type="ORF">UV20_C0032G0009</name>
</gene>
<proteinExistence type="inferred from homology"/>
<dbReference type="InterPro" id="IPR055173">
    <property type="entry name" value="NrdR-like_N"/>
</dbReference>
<reference evidence="10 11" key="1">
    <citation type="journal article" date="2015" name="Nature">
        <title>rRNA introns, odd ribosomes, and small enigmatic genomes across a large radiation of phyla.</title>
        <authorList>
            <person name="Brown C.T."/>
            <person name="Hug L.A."/>
            <person name="Thomas B.C."/>
            <person name="Sharon I."/>
            <person name="Castelle C.J."/>
            <person name="Singh A."/>
            <person name="Wilkins M.J."/>
            <person name="Williams K.H."/>
            <person name="Banfield J.F."/>
        </authorList>
    </citation>
    <scope>NUCLEOTIDE SEQUENCE [LARGE SCALE GENOMIC DNA]</scope>
</reference>
<keyword evidence="6 7" id="KW-0804">Transcription</keyword>
<dbReference type="NCBIfam" id="TIGR00244">
    <property type="entry name" value="transcriptional regulator NrdR"/>
    <property type="match status" value="1"/>
</dbReference>
<evidence type="ECO:0000256" key="2">
    <source>
        <dbReference type="ARBA" id="ARBA00022741"/>
    </source>
</evidence>
<sequence>MVDSRLSQEGTSIRRRRECVSRKCQYRFSTLEEIEILDLMVIKRNGSRESYNREKIIQGLHKALEKRPYTSEAFQALLHSIERDIQRERKREIKTGEIGEIVMNRLRVFDKIAYIRFASVYRQFEDVSKNAKLLKSIHRGMIFGRILSILKLLFIVVPLILAYIYLQPYYKDTMKFYKEFFGSASSNGGLNMLLPELQDMLGGQKK</sequence>
<evidence type="ECO:0000256" key="4">
    <source>
        <dbReference type="ARBA" id="ARBA00023015"/>
    </source>
</evidence>
<dbReference type="PROSITE" id="PS51161">
    <property type="entry name" value="ATP_CONE"/>
    <property type="match status" value="1"/>
</dbReference>
<evidence type="ECO:0000313" key="10">
    <source>
        <dbReference type="EMBL" id="KKS54490.1"/>
    </source>
</evidence>
<dbReference type="InterPro" id="IPR005144">
    <property type="entry name" value="ATP-cone_dom"/>
</dbReference>
<keyword evidence="3 7" id="KW-0067">ATP-binding</keyword>
<dbReference type="HAMAP" id="MF_00440">
    <property type="entry name" value="NrdR"/>
    <property type="match status" value="1"/>
</dbReference>
<dbReference type="PANTHER" id="PTHR30455">
    <property type="entry name" value="TRANSCRIPTIONAL REPRESSOR NRDR"/>
    <property type="match status" value="1"/>
</dbReference>
<dbReference type="AlphaFoldDB" id="A0A0G1A0E4"/>
<dbReference type="Pfam" id="PF22811">
    <property type="entry name" value="Zn_ribbon_NrdR"/>
    <property type="match status" value="1"/>
</dbReference>
<evidence type="ECO:0000259" key="9">
    <source>
        <dbReference type="PROSITE" id="PS51161"/>
    </source>
</evidence>
<comment type="caution">
    <text evidence="10">The sequence shown here is derived from an EMBL/GenBank/DDBJ whole genome shotgun (WGS) entry which is preliminary data.</text>
</comment>
<keyword evidence="1 7" id="KW-0678">Repressor</keyword>
<keyword evidence="8" id="KW-1133">Transmembrane helix</keyword>
<keyword evidence="8" id="KW-0812">Transmembrane</keyword>
<keyword evidence="4 7" id="KW-0805">Transcription regulation</keyword>
<dbReference type="GO" id="GO:0003677">
    <property type="term" value="F:DNA binding"/>
    <property type="evidence" value="ECO:0007669"/>
    <property type="project" value="UniProtKB-KW"/>
</dbReference>
<evidence type="ECO:0000256" key="8">
    <source>
        <dbReference type="SAM" id="Phobius"/>
    </source>
</evidence>
<evidence type="ECO:0000256" key="7">
    <source>
        <dbReference type="HAMAP-Rule" id="MF_00440"/>
    </source>
</evidence>
<dbReference type="GO" id="GO:0005524">
    <property type="term" value="F:ATP binding"/>
    <property type="evidence" value="ECO:0007669"/>
    <property type="project" value="UniProtKB-UniRule"/>
</dbReference>
<dbReference type="PANTHER" id="PTHR30455:SF2">
    <property type="entry name" value="TRANSCRIPTIONAL REPRESSOR NRDR"/>
    <property type="match status" value="1"/>
</dbReference>
<protein>
    <recommendedName>
        <fullName evidence="7">Transcriptional repressor NrdR</fullName>
    </recommendedName>
</protein>
<evidence type="ECO:0000256" key="3">
    <source>
        <dbReference type="ARBA" id="ARBA00022840"/>
    </source>
</evidence>
<comment type="caution">
    <text evidence="7">Lacks conserved residue(s) required for the propagation of feature annotation.</text>
</comment>
<organism evidence="10 11">
    <name type="scientific">Candidatus Magasanikbacteria bacterium GW2011_GWA2_42_32</name>
    <dbReference type="NCBI Taxonomy" id="1619039"/>
    <lineage>
        <taxon>Bacteria</taxon>
        <taxon>Candidatus Magasanikiibacteriota</taxon>
    </lineage>
</organism>
<accession>A0A0G1A0E4</accession>
<dbReference type="Proteomes" id="UP000034837">
    <property type="component" value="Unassembled WGS sequence"/>
</dbReference>
<comment type="similarity">
    <text evidence="7">Belongs to the NrdR family.</text>
</comment>
<dbReference type="PATRIC" id="fig|1619039.3.peg.1294"/>
<comment type="function">
    <text evidence="7">Negatively regulates transcription of bacterial ribonucleotide reductase nrd genes and operons by binding to NrdR-boxes.</text>
</comment>
<feature type="domain" description="ATP-cone" evidence="9">
    <location>
        <begin position="39"/>
        <end position="129"/>
    </location>
</feature>
<evidence type="ECO:0000313" key="11">
    <source>
        <dbReference type="Proteomes" id="UP000034837"/>
    </source>
</evidence>
<keyword evidence="8" id="KW-0472">Membrane</keyword>
<dbReference type="EMBL" id="LCDO01000032">
    <property type="protein sequence ID" value="KKS54490.1"/>
    <property type="molecule type" value="Genomic_DNA"/>
</dbReference>
<keyword evidence="2 7" id="KW-0547">Nucleotide-binding</keyword>
<dbReference type="GO" id="GO:0045892">
    <property type="term" value="P:negative regulation of DNA-templated transcription"/>
    <property type="evidence" value="ECO:0007669"/>
    <property type="project" value="UniProtKB-UniRule"/>
</dbReference>
<evidence type="ECO:0000256" key="5">
    <source>
        <dbReference type="ARBA" id="ARBA00023125"/>
    </source>
</evidence>
<name>A0A0G1A0E4_9BACT</name>
<evidence type="ECO:0000256" key="6">
    <source>
        <dbReference type="ARBA" id="ARBA00023163"/>
    </source>
</evidence>
<keyword evidence="5 7" id="KW-0238">DNA-binding</keyword>
<feature type="transmembrane region" description="Helical" evidence="8">
    <location>
        <begin position="142"/>
        <end position="166"/>
    </location>
</feature>